<evidence type="ECO:0000256" key="2">
    <source>
        <dbReference type="ARBA" id="ARBA00012438"/>
    </source>
</evidence>
<keyword evidence="3" id="KW-0597">Phosphoprotein</keyword>
<dbReference type="PROSITE" id="PS50112">
    <property type="entry name" value="PAS"/>
    <property type="match status" value="1"/>
</dbReference>
<dbReference type="Pfam" id="PF02518">
    <property type="entry name" value="HATPase_c"/>
    <property type="match status" value="1"/>
</dbReference>
<dbReference type="AlphaFoldDB" id="P94156"/>
<dbReference type="SMART" id="SM00091">
    <property type="entry name" value="PAS"/>
    <property type="match status" value="1"/>
</dbReference>
<dbReference type="Gene3D" id="1.10.287.130">
    <property type="match status" value="1"/>
</dbReference>
<dbReference type="InterPro" id="IPR000014">
    <property type="entry name" value="PAS"/>
</dbReference>
<feature type="region of interest" description="Disordered" evidence="9">
    <location>
        <begin position="1"/>
        <end position="25"/>
    </location>
</feature>
<gene>
    <name evidence="13" type="primary">hoxJ</name>
</gene>
<accession>P94156</accession>
<dbReference type="Gene3D" id="3.30.450.20">
    <property type="entry name" value="PAS domain"/>
    <property type="match status" value="1"/>
</dbReference>
<keyword evidence="8" id="KW-0902">Two-component regulatory system</keyword>
<keyword evidence="4" id="KW-0808">Transferase</keyword>
<name>P94156_ALCHY</name>
<evidence type="ECO:0000259" key="10">
    <source>
        <dbReference type="PROSITE" id="PS50109"/>
    </source>
</evidence>
<dbReference type="NCBIfam" id="TIGR00229">
    <property type="entry name" value="sensory_box"/>
    <property type="match status" value="1"/>
</dbReference>
<dbReference type="InterPro" id="IPR003594">
    <property type="entry name" value="HATPase_dom"/>
</dbReference>
<dbReference type="GO" id="GO:0000155">
    <property type="term" value="F:phosphorelay sensor kinase activity"/>
    <property type="evidence" value="ECO:0007669"/>
    <property type="project" value="InterPro"/>
</dbReference>
<evidence type="ECO:0000313" key="13">
    <source>
        <dbReference type="EMBL" id="AAB49362.1"/>
    </source>
</evidence>
<dbReference type="InterPro" id="IPR036890">
    <property type="entry name" value="HATPase_C_sf"/>
</dbReference>
<dbReference type="InterPro" id="IPR004358">
    <property type="entry name" value="Sig_transdc_His_kin-like_C"/>
</dbReference>
<reference evidence="13" key="1">
    <citation type="journal article" date="1997" name="J. Bacteriol.">
        <title>A hydrogen-sensing system in transcriptional regulation of hydrogenase gene expression in Alcaligenes species.</title>
        <authorList>
            <person name="Lenz O."/>
            <person name="Strack A."/>
            <person name="Tran-Betcke A."/>
            <person name="Friedrich B."/>
        </authorList>
    </citation>
    <scope>NUCLEOTIDE SEQUENCE</scope>
    <source>
        <strain evidence="13">M50</strain>
    </source>
</reference>
<dbReference type="PROSITE" id="PS50113">
    <property type="entry name" value="PAC"/>
    <property type="match status" value="1"/>
</dbReference>
<dbReference type="GO" id="GO:0005524">
    <property type="term" value="F:ATP binding"/>
    <property type="evidence" value="ECO:0007669"/>
    <property type="project" value="UniProtKB-KW"/>
</dbReference>
<dbReference type="InterPro" id="IPR003661">
    <property type="entry name" value="HisK_dim/P_dom"/>
</dbReference>
<comment type="catalytic activity">
    <reaction evidence="1">
        <text>ATP + protein L-histidine = ADP + protein N-phospho-L-histidine.</text>
        <dbReference type="EC" id="2.7.13.3"/>
    </reaction>
</comment>
<sequence length="456" mass="50139">MSRRKAPPPQAEVKNADLSSSPNMNGIDDATWMDVIQKMDEVYSQLVRDEIALQEKNEELERSQQFILSLLSAMSDVLIACNQAGQIEETNVALSELVGRDDSALRGTSIYSLVAADESAERLRRVIEQSRPRRTGEIVELNLLNASGEAVPVDLNCTPRINGVGKRVGYVFVGRPMGEIKRAYRELSEAHEALKLTQQQLLHSEKMASLGRLVAGVAHELNNPISFVLGNIHALKRYTVRLAQYLEVLHGSGAGDRAQALRDQLRIDHIVKDLPSLIDGTVEGAQRTADIVKGLKRFSAVDREERVPVELNDVIERAIHWISKGAALKFVVHWRPRESLRVIGNSGQLLQVLMNLIQNGYDASAASGADTQQLWIDAKIENGVVSLFIRDNGSGIPPQNLSRIFDPFFTTKPVGKGTGLGLSISYGIIEQHGGKLFARNHPSGGAEFVVELPQAK</sequence>
<evidence type="ECO:0000256" key="7">
    <source>
        <dbReference type="ARBA" id="ARBA00022840"/>
    </source>
</evidence>
<evidence type="ECO:0000256" key="5">
    <source>
        <dbReference type="ARBA" id="ARBA00022741"/>
    </source>
</evidence>
<evidence type="ECO:0000259" key="12">
    <source>
        <dbReference type="PROSITE" id="PS50113"/>
    </source>
</evidence>
<evidence type="ECO:0000256" key="1">
    <source>
        <dbReference type="ARBA" id="ARBA00000085"/>
    </source>
</evidence>
<dbReference type="SMART" id="SM00388">
    <property type="entry name" value="HisKA"/>
    <property type="match status" value="1"/>
</dbReference>
<feature type="domain" description="PAC" evidence="12">
    <location>
        <begin position="137"/>
        <end position="189"/>
    </location>
</feature>
<proteinExistence type="predicted"/>
<dbReference type="Gene3D" id="3.30.565.10">
    <property type="entry name" value="Histidine kinase-like ATPase, C-terminal domain"/>
    <property type="match status" value="1"/>
</dbReference>
<dbReference type="GO" id="GO:0006355">
    <property type="term" value="P:regulation of DNA-templated transcription"/>
    <property type="evidence" value="ECO:0007669"/>
    <property type="project" value="InterPro"/>
</dbReference>
<dbReference type="CDD" id="cd00082">
    <property type="entry name" value="HisKA"/>
    <property type="match status" value="1"/>
</dbReference>
<keyword evidence="5" id="KW-0547">Nucleotide-binding</keyword>
<dbReference type="Pfam" id="PF00989">
    <property type="entry name" value="PAS"/>
    <property type="match status" value="1"/>
</dbReference>
<evidence type="ECO:0000259" key="11">
    <source>
        <dbReference type="PROSITE" id="PS50112"/>
    </source>
</evidence>
<dbReference type="SUPFAM" id="SSF55874">
    <property type="entry name" value="ATPase domain of HSP90 chaperone/DNA topoisomerase II/histidine kinase"/>
    <property type="match status" value="1"/>
</dbReference>
<dbReference type="InterPro" id="IPR036097">
    <property type="entry name" value="HisK_dim/P_sf"/>
</dbReference>
<dbReference type="PROSITE" id="PS50109">
    <property type="entry name" value="HIS_KIN"/>
    <property type="match status" value="1"/>
</dbReference>
<dbReference type="PANTHER" id="PTHR43065:SF42">
    <property type="entry name" value="TWO-COMPONENT SENSOR PPRA"/>
    <property type="match status" value="1"/>
</dbReference>
<feature type="domain" description="PAS" evidence="11">
    <location>
        <begin position="63"/>
        <end position="134"/>
    </location>
</feature>
<feature type="domain" description="Histidine kinase" evidence="10">
    <location>
        <begin position="216"/>
        <end position="456"/>
    </location>
</feature>
<evidence type="ECO:0000256" key="8">
    <source>
        <dbReference type="ARBA" id="ARBA00023012"/>
    </source>
</evidence>
<dbReference type="InterPro" id="IPR005467">
    <property type="entry name" value="His_kinase_dom"/>
</dbReference>
<evidence type="ECO:0000256" key="4">
    <source>
        <dbReference type="ARBA" id="ARBA00022679"/>
    </source>
</evidence>
<dbReference type="InterPro" id="IPR000700">
    <property type="entry name" value="PAS-assoc_C"/>
</dbReference>
<dbReference type="EC" id="2.7.13.3" evidence="2"/>
<dbReference type="PRINTS" id="PR00344">
    <property type="entry name" value="BCTRLSENSOR"/>
</dbReference>
<dbReference type="EMBL" id="U82565">
    <property type="protein sequence ID" value="AAB49362.1"/>
    <property type="molecule type" value="Genomic_DNA"/>
</dbReference>
<keyword evidence="6 13" id="KW-0418">Kinase</keyword>
<dbReference type="SUPFAM" id="SSF47384">
    <property type="entry name" value="Homodimeric domain of signal transducing histidine kinase"/>
    <property type="match status" value="1"/>
</dbReference>
<dbReference type="InterPro" id="IPR035965">
    <property type="entry name" value="PAS-like_dom_sf"/>
</dbReference>
<organism evidence="13">
    <name type="scientific">Alcaligenes hydrogenophilus</name>
    <dbReference type="NCBI Taxonomy" id="516"/>
    <lineage>
        <taxon>Bacteria</taxon>
        <taxon>Pseudomonadati</taxon>
        <taxon>Pseudomonadota</taxon>
        <taxon>Betaproteobacteria</taxon>
        <taxon>Burkholderiales</taxon>
        <taxon>Alcaligenaceae</taxon>
        <taxon>Alcaligenes</taxon>
    </lineage>
</organism>
<dbReference type="CDD" id="cd00130">
    <property type="entry name" value="PAS"/>
    <property type="match status" value="1"/>
</dbReference>
<dbReference type="InterPro" id="IPR013767">
    <property type="entry name" value="PAS_fold"/>
</dbReference>
<keyword evidence="7" id="KW-0067">ATP-binding</keyword>
<evidence type="ECO:0000256" key="6">
    <source>
        <dbReference type="ARBA" id="ARBA00022777"/>
    </source>
</evidence>
<dbReference type="SUPFAM" id="SSF55785">
    <property type="entry name" value="PYP-like sensor domain (PAS domain)"/>
    <property type="match status" value="1"/>
</dbReference>
<dbReference type="SMART" id="SM00387">
    <property type="entry name" value="HATPase_c"/>
    <property type="match status" value="1"/>
</dbReference>
<evidence type="ECO:0000256" key="9">
    <source>
        <dbReference type="SAM" id="MobiDB-lite"/>
    </source>
</evidence>
<dbReference type="PANTHER" id="PTHR43065">
    <property type="entry name" value="SENSOR HISTIDINE KINASE"/>
    <property type="match status" value="1"/>
</dbReference>
<evidence type="ECO:0000256" key="3">
    <source>
        <dbReference type="ARBA" id="ARBA00022553"/>
    </source>
</evidence>
<dbReference type="Pfam" id="PF00512">
    <property type="entry name" value="HisKA"/>
    <property type="match status" value="1"/>
</dbReference>
<protein>
    <recommendedName>
        <fullName evidence="2">histidine kinase</fullName>
        <ecNumber evidence="2">2.7.13.3</ecNumber>
    </recommendedName>
</protein>